<dbReference type="InterPro" id="IPR009003">
    <property type="entry name" value="Peptidase_S1_PA"/>
</dbReference>
<name>A0ABN8SW88_9CNID</name>
<dbReference type="Gene3D" id="2.40.10.10">
    <property type="entry name" value="Trypsin-like serine proteases"/>
    <property type="match status" value="2"/>
</dbReference>
<sequence length="716" mass="82366">MNGGDLLGEEGREALKACVKVQIRGRPETRRYEWKQAYERLQSCFYGNNARTRYSSAVYPSLPWPTIKPRWEVKERLPFLCKQDTVNIIDIHNALVSADEKRLVEVYPNEGPGSGELRCLIDQRRAAITREVDEAKANPEGRRRYSFYVAQRRVRDCYAGLFKTDYPMLKDKRREPFFSNDGPYEIDEIYEAFLLYDHLSFADKYRYPKDNFSSSSEIDANRADVERQYNEAISTGGMDVELSKYSYMEAKSRVQACYHFPIHDDHFYGAFLHPVQRHASEPQQFTILDIHQVLCHFDNMLLLRKYPQNGPGSDDLRKLIDVHRADLEKEYQESKSRPHVKYSRYEAERRVRDCFTWAFMEDTDVFPNKKDESGTPKIYQTYDIFDIQNAIDHFDSKRFYRKYPSSEGVSKELKSMCDRIKKGVDEARAGIEKEYAEAIEMTDLEHGSGFIVQGHFVVTNKHVVEAALYDESKRTQIIISNEFIGEVPCDVMHNDAQKDLAILYCKDLELSGICPLKLSDTSLATGMQIFAFGYPVSHRGKTALFVTGCVAGTVKTFSGLTKTVLNCPLNCGNSGGPVLCWVKGEFKVVGVVLQKHIKDILTLDERLTIAKIEETFQTSIIPHTTELEHKYSTFTKCNSSVEVPSPFGYKERKHVYEDQLTQFLTPDPRQTPLNILVLKLYRALETHSQFNLSNAVPAHDVLEFIQDSIKETTTMN</sequence>
<dbReference type="EMBL" id="CALNXI010004404">
    <property type="protein sequence ID" value="CAH3195740.1"/>
    <property type="molecule type" value="Genomic_DNA"/>
</dbReference>
<comment type="caution">
    <text evidence="1">The sequence shown here is derived from an EMBL/GenBank/DDBJ whole genome shotgun (WGS) entry which is preliminary data.</text>
</comment>
<keyword evidence="2" id="KW-1185">Reference proteome</keyword>
<protein>
    <recommendedName>
        <fullName evidence="3">Serine protease</fullName>
    </recommendedName>
</protein>
<accession>A0ABN8SW88</accession>
<dbReference type="Pfam" id="PF13365">
    <property type="entry name" value="Trypsin_2"/>
    <property type="match status" value="1"/>
</dbReference>
<dbReference type="Proteomes" id="UP001159427">
    <property type="component" value="Unassembled WGS sequence"/>
</dbReference>
<evidence type="ECO:0008006" key="3">
    <source>
        <dbReference type="Google" id="ProtNLM"/>
    </source>
</evidence>
<evidence type="ECO:0000313" key="2">
    <source>
        <dbReference type="Proteomes" id="UP001159427"/>
    </source>
</evidence>
<gene>
    <name evidence="1" type="ORF">PEVE_00030997</name>
</gene>
<organism evidence="1 2">
    <name type="scientific">Porites evermanni</name>
    <dbReference type="NCBI Taxonomy" id="104178"/>
    <lineage>
        <taxon>Eukaryota</taxon>
        <taxon>Metazoa</taxon>
        <taxon>Cnidaria</taxon>
        <taxon>Anthozoa</taxon>
        <taxon>Hexacorallia</taxon>
        <taxon>Scleractinia</taxon>
        <taxon>Fungiina</taxon>
        <taxon>Poritidae</taxon>
        <taxon>Porites</taxon>
    </lineage>
</organism>
<dbReference type="SUPFAM" id="SSF50494">
    <property type="entry name" value="Trypsin-like serine proteases"/>
    <property type="match status" value="1"/>
</dbReference>
<reference evidence="1 2" key="1">
    <citation type="submission" date="2022-05" db="EMBL/GenBank/DDBJ databases">
        <authorList>
            <consortium name="Genoscope - CEA"/>
            <person name="William W."/>
        </authorList>
    </citation>
    <scope>NUCLEOTIDE SEQUENCE [LARGE SCALE GENOMIC DNA]</scope>
</reference>
<proteinExistence type="predicted"/>
<evidence type="ECO:0000313" key="1">
    <source>
        <dbReference type="EMBL" id="CAH3195740.1"/>
    </source>
</evidence>
<dbReference type="InterPro" id="IPR043504">
    <property type="entry name" value="Peptidase_S1_PA_chymotrypsin"/>
</dbReference>